<proteinExistence type="predicted"/>
<accession>A0A8H5CWQ2</accession>
<dbReference type="OrthoDB" id="10643325at2759"/>
<evidence type="ECO:0000313" key="1">
    <source>
        <dbReference type="EMBL" id="KAF5349340.1"/>
    </source>
</evidence>
<dbReference type="EMBL" id="JAACJM010000082">
    <property type="protein sequence ID" value="KAF5349340.1"/>
    <property type="molecule type" value="Genomic_DNA"/>
</dbReference>
<gene>
    <name evidence="1" type="ORF">D9758_011759</name>
</gene>
<dbReference type="Proteomes" id="UP000559256">
    <property type="component" value="Unassembled WGS sequence"/>
</dbReference>
<sequence>MSLYQTAPAIQRRQTPTNCAALLHLLETSSHLASLVKVIELGAHLGTQWIFSDSHLPSILDLIINIQEFHFPASVFGIIDQASVSPIGRAFMSVFRRSSLKSIAFSNQRPVPDQTIRNLLLCVGPGVDQMSYNGVSLTLRKCSNPEVPIPVDVLTLRMHEDILGYEYLLILASPNTFCLTHLTNLHLICRNLHELGAHREFLRTTDLSLRHLKFDYTANSPDEAASASPDTFLNLMRLSLLKSLDIHCDLSSLQLHLSNHFLHLLSQSLQTLPFASPIDFICLRLHRFRGPTSRPAQGDVFDPSPWVAIAHCFDRPDLASLREISFKVDIPDNNTPDNSPMFALRTQVKNTLETALKRDVAIVPPGWVHLSIVKDPYLGSDKLPAISSLSL</sequence>
<evidence type="ECO:0000313" key="2">
    <source>
        <dbReference type="Proteomes" id="UP000559256"/>
    </source>
</evidence>
<comment type="caution">
    <text evidence="1">The sequence shown here is derived from an EMBL/GenBank/DDBJ whole genome shotgun (WGS) entry which is preliminary data.</text>
</comment>
<keyword evidence="2" id="KW-1185">Reference proteome</keyword>
<protein>
    <submittedName>
        <fullName evidence="1">Uncharacterized protein</fullName>
    </submittedName>
</protein>
<organism evidence="1 2">
    <name type="scientific">Tetrapyrgos nigripes</name>
    <dbReference type="NCBI Taxonomy" id="182062"/>
    <lineage>
        <taxon>Eukaryota</taxon>
        <taxon>Fungi</taxon>
        <taxon>Dikarya</taxon>
        <taxon>Basidiomycota</taxon>
        <taxon>Agaricomycotina</taxon>
        <taxon>Agaricomycetes</taxon>
        <taxon>Agaricomycetidae</taxon>
        <taxon>Agaricales</taxon>
        <taxon>Marasmiineae</taxon>
        <taxon>Marasmiaceae</taxon>
        <taxon>Tetrapyrgos</taxon>
    </lineage>
</organism>
<dbReference type="AlphaFoldDB" id="A0A8H5CWQ2"/>
<name>A0A8H5CWQ2_9AGAR</name>
<reference evidence="1 2" key="1">
    <citation type="journal article" date="2020" name="ISME J.">
        <title>Uncovering the hidden diversity of litter-decomposition mechanisms in mushroom-forming fungi.</title>
        <authorList>
            <person name="Floudas D."/>
            <person name="Bentzer J."/>
            <person name="Ahren D."/>
            <person name="Johansson T."/>
            <person name="Persson P."/>
            <person name="Tunlid A."/>
        </authorList>
    </citation>
    <scope>NUCLEOTIDE SEQUENCE [LARGE SCALE GENOMIC DNA]</scope>
    <source>
        <strain evidence="1 2">CBS 291.85</strain>
    </source>
</reference>